<feature type="compositionally biased region" description="Basic and acidic residues" evidence="5">
    <location>
        <begin position="156"/>
        <end position="170"/>
    </location>
</feature>
<dbReference type="AlphaFoldDB" id="A0A4T0QHY1"/>
<dbReference type="Pfam" id="PF09507">
    <property type="entry name" value="CDC27"/>
    <property type="match status" value="1"/>
</dbReference>
<dbReference type="InterPro" id="IPR041913">
    <property type="entry name" value="POLD3_sf"/>
</dbReference>
<sequence>MSDENTSSLLDKWIKDDNMIVTSKMLSREIGSRPNIAKNHLLAYYNSNENTVHPVIAISGRTNSASLQTHLTANLDRLEALERYWRSSQNTETKKMFIDISSIYLHAISASKITDLTMIVNYEKEYFQHSAPAPSNLPKKAKPAAAPAKKTAPSAVKKEIPKKEEKDAVKPKAKPANGKRRIIESDDEDDITISSPADAPPLAQTHTQAPERMDKKRKVTKSVTKMNEKGYMVTEDVDEWVTDDEAPPPKKTAAAGNASTKPKPKPAASAQAKPKAGQSSLNSFFKKK</sequence>
<evidence type="ECO:0000313" key="7">
    <source>
        <dbReference type="EMBL" id="TIC67218.1"/>
    </source>
</evidence>
<keyword evidence="3" id="KW-0235">DNA replication</keyword>
<reference evidence="8 9" key="1">
    <citation type="submission" date="2019-03" db="EMBL/GenBank/DDBJ databases">
        <title>Sequencing 25 genomes of Wallemia mellicola.</title>
        <authorList>
            <person name="Gostincar C."/>
        </authorList>
    </citation>
    <scope>NUCLEOTIDE SEQUENCE [LARGE SCALE GENOMIC DNA]</scope>
    <source>
        <strain evidence="6 8">EXF-1262</strain>
        <strain evidence="7 9">EXF-1274</strain>
    </source>
</reference>
<keyword evidence="4" id="KW-0539">Nucleus</keyword>
<dbReference type="GO" id="GO:0003887">
    <property type="term" value="F:DNA-directed DNA polymerase activity"/>
    <property type="evidence" value="ECO:0007669"/>
    <property type="project" value="TreeGrafter"/>
</dbReference>
<feature type="region of interest" description="Disordered" evidence="5">
    <location>
        <begin position="130"/>
        <end position="288"/>
    </location>
</feature>
<evidence type="ECO:0000313" key="6">
    <source>
        <dbReference type="EMBL" id="TIC02172.1"/>
    </source>
</evidence>
<comment type="caution">
    <text evidence="6">The sequence shown here is derived from an EMBL/GenBank/DDBJ whole genome shotgun (WGS) entry which is preliminary data.</text>
</comment>
<evidence type="ECO:0000256" key="1">
    <source>
        <dbReference type="ARBA" id="ARBA00004123"/>
    </source>
</evidence>
<dbReference type="GO" id="GO:0043625">
    <property type="term" value="C:delta DNA polymerase complex"/>
    <property type="evidence" value="ECO:0007669"/>
    <property type="project" value="InterPro"/>
</dbReference>
<evidence type="ECO:0000313" key="8">
    <source>
        <dbReference type="Proteomes" id="UP000307169"/>
    </source>
</evidence>
<evidence type="ECO:0000313" key="9">
    <source>
        <dbReference type="Proteomes" id="UP000309601"/>
    </source>
</evidence>
<feature type="compositionally biased region" description="Basic residues" evidence="5">
    <location>
        <begin position="171"/>
        <end position="180"/>
    </location>
</feature>
<dbReference type="GO" id="GO:1904161">
    <property type="term" value="P:DNA synthesis involved in UV-damage excision repair"/>
    <property type="evidence" value="ECO:0007669"/>
    <property type="project" value="TreeGrafter"/>
</dbReference>
<name>A0A4T0QHY1_9BASI</name>
<dbReference type="Proteomes" id="UP000309601">
    <property type="component" value="Unassembled WGS sequence"/>
</dbReference>
<comment type="subcellular location">
    <subcellularLocation>
        <location evidence="1">Nucleus</location>
    </subcellularLocation>
</comment>
<feature type="compositionally biased region" description="Low complexity" evidence="5">
    <location>
        <begin position="258"/>
        <end position="280"/>
    </location>
</feature>
<dbReference type="EMBL" id="SPRW01000013">
    <property type="protein sequence ID" value="TIC67218.1"/>
    <property type="molecule type" value="Genomic_DNA"/>
</dbReference>
<gene>
    <name evidence="7" type="ORF">E3Q02_01578</name>
    <name evidence="6" type="ORF">E3Q17_01507</name>
</gene>
<evidence type="ECO:0000256" key="2">
    <source>
        <dbReference type="ARBA" id="ARBA00017589"/>
    </source>
</evidence>
<dbReference type="GO" id="GO:0006297">
    <property type="term" value="P:nucleotide-excision repair, DNA gap filling"/>
    <property type="evidence" value="ECO:0007669"/>
    <property type="project" value="TreeGrafter"/>
</dbReference>
<evidence type="ECO:0000256" key="4">
    <source>
        <dbReference type="ARBA" id="ARBA00023242"/>
    </source>
</evidence>
<feature type="compositionally biased region" description="Low complexity" evidence="5">
    <location>
        <begin position="130"/>
        <end position="155"/>
    </location>
</feature>
<accession>A0A4T0QHY1</accession>
<dbReference type="Proteomes" id="UP000307169">
    <property type="component" value="Unassembled WGS sequence"/>
</dbReference>
<dbReference type="InterPro" id="IPR019038">
    <property type="entry name" value="POLD3"/>
</dbReference>
<feature type="compositionally biased region" description="Acidic residues" evidence="5">
    <location>
        <begin position="235"/>
        <end position="246"/>
    </location>
</feature>
<dbReference type="GO" id="GO:0006271">
    <property type="term" value="P:DNA strand elongation involved in DNA replication"/>
    <property type="evidence" value="ECO:0007669"/>
    <property type="project" value="TreeGrafter"/>
</dbReference>
<organism evidence="6 8">
    <name type="scientific">Wallemia mellicola</name>
    <dbReference type="NCBI Taxonomy" id="1708541"/>
    <lineage>
        <taxon>Eukaryota</taxon>
        <taxon>Fungi</taxon>
        <taxon>Dikarya</taxon>
        <taxon>Basidiomycota</taxon>
        <taxon>Wallemiomycotina</taxon>
        <taxon>Wallemiomycetes</taxon>
        <taxon>Wallemiales</taxon>
        <taxon>Wallemiaceae</taxon>
        <taxon>Wallemia</taxon>
    </lineage>
</organism>
<dbReference type="PANTHER" id="PTHR17598">
    <property type="entry name" value="DNA POLYMERASE DELTA SUBUNIT 3"/>
    <property type="match status" value="1"/>
</dbReference>
<evidence type="ECO:0000256" key="5">
    <source>
        <dbReference type="SAM" id="MobiDB-lite"/>
    </source>
</evidence>
<proteinExistence type="predicted"/>
<dbReference type="Gene3D" id="3.90.1030.20">
    <property type="entry name" value="DNA polymerase delta, p66 (Cdc27) subunit, wHTH domain"/>
    <property type="match status" value="1"/>
</dbReference>
<evidence type="ECO:0000256" key="3">
    <source>
        <dbReference type="ARBA" id="ARBA00022705"/>
    </source>
</evidence>
<dbReference type="EMBL" id="SPRH01000013">
    <property type="protein sequence ID" value="TIC02172.1"/>
    <property type="molecule type" value="Genomic_DNA"/>
</dbReference>
<dbReference type="PANTHER" id="PTHR17598:SF13">
    <property type="entry name" value="DNA POLYMERASE DELTA SUBUNIT 3"/>
    <property type="match status" value="1"/>
</dbReference>
<protein>
    <recommendedName>
        <fullName evidence="2">DNA polymerase delta subunit 3</fullName>
    </recommendedName>
</protein>